<comment type="caution">
    <text evidence="2">The sequence shown here is derived from an EMBL/GenBank/DDBJ whole genome shotgun (WGS) entry which is preliminary data.</text>
</comment>
<dbReference type="InterPro" id="IPR012337">
    <property type="entry name" value="RNaseH-like_sf"/>
</dbReference>
<dbReference type="InterPro" id="IPR036397">
    <property type="entry name" value="RNaseH_sf"/>
</dbReference>
<proteinExistence type="predicted"/>
<dbReference type="GO" id="GO:0015074">
    <property type="term" value="P:DNA integration"/>
    <property type="evidence" value="ECO:0007669"/>
    <property type="project" value="InterPro"/>
</dbReference>
<dbReference type="AlphaFoldDB" id="X1GHT8"/>
<feature type="domain" description="Integrase catalytic" evidence="1">
    <location>
        <begin position="1"/>
        <end position="96"/>
    </location>
</feature>
<accession>X1GHT8</accession>
<dbReference type="Pfam" id="PF13683">
    <property type="entry name" value="rve_3"/>
    <property type="match status" value="1"/>
</dbReference>
<organism evidence="2">
    <name type="scientific">marine sediment metagenome</name>
    <dbReference type="NCBI Taxonomy" id="412755"/>
    <lineage>
        <taxon>unclassified sequences</taxon>
        <taxon>metagenomes</taxon>
        <taxon>ecological metagenomes</taxon>
    </lineage>
</organism>
<sequence>PVLLSDNGSGYLSGPFNEYLDLMQIRHLFAAAFHPQTIGKFERLNCTAKAKLGLVIYTSPEELEEAVACFYHWYNHQRYHEALGNLRPVDVYQGRTEQVISRRKEVQRRTVQARRRHNLALVRTTR</sequence>
<dbReference type="SUPFAM" id="SSF53098">
    <property type="entry name" value="Ribonuclease H-like"/>
    <property type="match status" value="1"/>
</dbReference>
<dbReference type="GO" id="GO:0003676">
    <property type="term" value="F:nucleic acid binding"/>
    <property type="evidence" value="ECO:0007669"/>
    <property type="project" value="InterPro"/>
</dbReference>
<dbReference type="PROSITE" id="PS50994">
    <property type="entry name" value="INTEGRASE"/>
    <property type="match status" value="1"/>
</dbReference>
<reference evidence="2" key="1">
    <citation type="journal article" date="2014" name="Front. Microbiol.">
        <title>High frequency of phylogenetically diverse reductive dehalogenase-homologous genes in deep subseafloor sedimentary metagenomes.</title>
        <authorList>
            <person name="Kawai M."/>
            <person name="Futagami T."/>
            <person name="Toyoda A."/>
            <person name="Takaki Y."/>
            <person name="Nishi S."/>
            <person name="Hori S."/>
            <person name="Arai W."/>
            <person name="Tsubouchi T."/>
            <person name="Morono Y."/>
            <person name="Uchiyama I."/>
            <person name="Ito T."/>
            <person name="Fujiyama A."/>
            <person name="Inagaki F."/>
            <person name="Takami H."/>
        </authorList>
    </citation>
    <scope>NUCLEOTIDE SEQUENCE</scope>
    <source>
        <strain evidence="2">Expedition CK06-06</strain>
    </source>
</reference>
<feature type="non-terminal residue" evidence="2">
    <location>
        <position position="1"/>
    </location>
</feature>
<dbReference type="Gene3D" id="3.30.420.10">
    <property type="entry name" value="Ribonuclease H-like superfamily/Ribonuclease H"/>
    <property type="match status" value="1"/>
</dbReference>
<protein>
    <recommendedName>
        <fullName evidence="1">Integrase catalytic domain-containing protein</fullName>
    </recommendedName>
</protein>
<gene>
    <name evidence="2" type="ORF">S03H2_20942</name>
</gene>
<dbReference type="InterPro" id="IPR001584">
    <property type="entry name" value="Integrase_cat-core"/>
</dbReference>
<evidence type="ECO:0000259" key="1">
    <source>
        <dbReference type="PROSITE" id="PS50994"/>
    </source>
</evidence>
<evidence type="ECO:0000313" key="2">
    <source>
        <dbReference type="EMBL" id="GAH41179.1"/>
    </source>
</evidence>
<name>X1GHT8_9ZZZZ</name>
<dbReference type="EMBL" id="BARU01011100">
    <property type="protein sequence ID" value="GAH41179.1"/>
    <property type="molecule type" value="Genomic_DNA"/>
</dbReference>